<proteinExistence type="predicted"/>
<feature type="region of interest" description="Disordered" evidence="1">
    <location>
        <begin position="182"/>
        <end position="202"/>
    </location>
</feature>
<feature type="compositionally biased region" description="Basic and acidic residues" evidence="1">
    <location>
        <begin position="66"/>
        <end position="79"/>
    </location>
</feature>
<evidence type="ECO:0000313" key="2">
    <source>
        <dbReference type="EMBL" id="MFC4914010.1"/>
    </source>
</evidence>
<evidence type="ECO:0000313" key="3">
    <source>
        <dbReference type="Proteomes" id="UP001595872"/>
    </source>
</evidence>
<dbReference type="Proteomes" id="UP001595872">
    <property type="component" value="Unassembled WGS sequence"/>
</dbReference>
<dbReference type="EMBL" id="JBHSIT010000023">
    <property type="protein sequence ID" value="MFC4914010.1"/>
    <property type="molecule type" value="Genomic_DNA"/>
</dbReference>
<feature type="region of interest" description="Disordered" evidence="1">
    <location>
        <begin position="25"/>
        <end position="46"/>
    </location>
</feature>
<protein>
    <submittedName>
        <fullName evidence="2">Uncharacterized protein</fullName>
    </submittedName>
</protein>
<evidence type="ECO:0000256" key="1">
    <source>
        <dbReference type="SAM" id="MobiDB-lite"/>
    </source>
</evidence>
<dbReference type="RefSeq" id="WP_378265495.1">
    <property type="nucleotide sequence ID" value="NZ_JBHSIT010000023.1"/>
</dbReference>
<comment type="caution">
    <text evidence="2">The sequence shown here is derived from an EMBL/GenBank/DDBJ whole genome shotgun (WGS) entry which is preliminary data.</text>
</comment>
<feature type="region of interest" description="Disordered" evidence="1">
    <location>
        <begin position="66"/>
        <end position="134"/>
    </location>
</feature>
<reference evidence="3" key="1">
    <citation type="journal article" date="2019" name="Int. J. Syst. Evol. Microbiol.">
        <title>The Global Catalogue of Microorganisms (GCM) 10K type strain sequencing project: providing services to taxonomists for standard genome sequencing and annotation.</title>
        <authorList>
            <consortium name="The Broad Institute Genomics Platform"/>
            <consortium name="The Broad Institute Genome Sequencing Center for Infectious Disease"/>
            <person name="Wu L."/>
            <person name="Ma J."/>
        </authorList>
    </citation>
    <scope>NUCLEOTIDE SEQUENCE [LARGE SCALE GENOMIC DNA]</scope>
    <source>
        <strain evidence="3">KLKA75</strain>
    </source>
</reference>
<gene>
    <name evidence="2" type="ORF">ACFPCY_42465</name>
</gene>
<feature type="compositionally biased region" description="Low complexity" evidence="1">
    <location>
        <begin position="89"/>
        <end position="98"/>
    </location>
</feature>
<accession>A0ABV9UED1</accession>
<sequence>MTAHLSDSDRQALRLAHDLREELARNLPDRSAAPSISPYVDPAGRPSVLVRLDDETARALIAVLGDRRVPPAQEPRRTDGSLPAPPQATGPQQTYGGPDPHYGGPEHPSASPFAAQPGVHFTAQPAGAMPPGAPFADAPGMPSPFHDGSVMPDPFAAAPSVNTGGYPAPAPGVNTGGYPTPAVNTGGYPAPAVNTGGYPTYR</sequence>
<feature type="compositionally biased region" description="Low complexity" evidence="1">
    <location>
        <begin position="123"/>
        <end position="134"/>
    </location>
</feature>
<keyword evidence="3" id="KW-1185">Reference proteome</keyword>
<name>A0ABV9UED1_9ACTN</name>
<organism evidence="2 3">
    <name type="scientific">Actinomadura gamaensis</name>
    <dbReference type="NCBI Taxonomy" id="1763541"/>
    <lineage>
        <taxon>Bacteria</taxon>
        <taxon>Bacillati</taxon>
        <taxon>Actinomycetota</taxon>
        <taxon>Actinomycetes</taxon>
        <taxon>Streptosporangiales</taxon>
        <taxon>Thermomonosporaceae</taxon>
        <taxon>Actinomadura</taxon>
    </lineage>
</organism>